<feature type="signal peptide" evidence="1">
    <location>
        <begin position="1"/>
        <end position="17"/>
    </location>
</feature>
<evidence type="ECO:0008006" key="4">
    <source>
        <dbReference type="Google" id="ProtNLM"/>
    </source>
</evidence>
<dbReference type="OrthoDB" id="1422223at2759"/>
<reference evidence="3" key="1">
    <citation type="journal article" date="2020" name="Nat. Commun.">
        <title>Genome sequence of the cluster root forming white lupin.</title>
        <authorList>
            <person name="Hufnagel B."/>
            <person name="Marques A."/>
            <person name="Soriano A."/>
            <person name="Marques L."/>
            <person name="Divol F."/>
            <person name="Doumas P."/>
            <person name="Sallet E."/>
            <person name="Mancinotti D."/>
            <person name="Carrere S."/>
            <person name="Marande W."/>
            <person name="Arribat S."/>
            <person name="Keller J."/>
            <person name="Huneau C."/>
            <person name="Blein T."/>
            <person name="Aime D."/>
            <person name="Laguerre M."/>
            <person name="Taylor J."/>
            <person name="Schubert V."/>
            <person name="Nelson M."/>
            <person name="Geu-Flores F."/>
            <person name="Crespi M."/>
            <person name="Gallardo-Guerrero K."/>
            <person name="Delaux P.-M."/>
            <person name="Salse J."/>
            <person name="Berges H."/>
            <person name="Guyot R."/>
            <person name="Gouzy J."/>
            <person name="Peret B."/>
        </authorList>
    </citation>
    <scope>NUCLEOTIDE SEQUENCE [LARGE SCALE GENOMIC DNA]</scope>
    <source>
        <strain evidence="3">cv. Amiga</strain>
    </source>
</reference>
<proteinExistence type="predicted"/>
<comment type="caution">
    <text evidence="2">The sequence shown here is derived from an EMBL/GenBank/DDBJ whole genome shotgun (WGS) entry which is preliminary data.</text>
</comment>
<evidence type="ECO:0000313" key="3">
    <source>
        <dbReference type="Proteomes" id="UP000447434"/>
    </source>
</evidence>
<protein>
    <recommendedName>
        <fullName evidence="4">Reverse transcriptase domain-containing protein</fullName>
    </recommendedName>
</protein>
<accession>A0A6A4PL84</accession>
<dbReference type="EMBL" id="WOCE01000012">
    <property type="protein sequence ID" value="KAE9602305.1"/>
    <property type="molecule type" value="Genomic_DNA"/>
</dbReference>
<dbReference type="AlphaFoldDB" id="A0A6A4PL84"/>
<keyword evidence="1" id="KW-0732">Signal</keyword>
<evidence type="ECO:0000256" key="1">
    <source>
        <dbReference type="SAM" id="SignalP"/>
    </source>
</evidence>
<organism evidence="2 3">
    <name type="scientific">Lupinus albus</name>
    <name type="common">White lupine</name>
    <name type="synonym">Lupinus termis</name>
    <dbReference type="NCBI Taxonomy" id="3870"/>
    <lineage>
        <taxon>Eukaryota</taxon>
        <taxon>Viridiplantae</taxon>
        <taxon>Streptophyta</taxon>
        <taxon>Embryophyta</taxon>
        <taxon>Tracheophyta</taxon>
        <taxon>Spermatophyta</taxon>
        <taxon>Magnoliopsida</taxon>
        <taxon>eudicotyledons</taxon>
        <taxon>Gunneridae</taxon>
        <taxon>Pentapetalae</taxon>
        <taxon>rosids</taxon>
        <taxon>fabids</taxon>
        <taxon>Fabales</taxon>
        <taxon>Fabaceae</taxon>
        <taxon>Papilionoideae</taxon>
        <taxon>50 kb inversion clade</taxon>
        <taxon>genistoids sensu lato</taxon>
        <taxon>core genistoids</taxon>
        <taxon>Genisteae</taxon>
        <taxon>Lupinus</taxon>
    </lineage>
</organism>
<feature type="chain" id="PRO_5025582180" description="Reverse transcriptase domain-containing protein" evidence="1">
    <location>
        <begin position="18"/>
        <end position="85"/>
    </location>
</feature>
<gene>
    <name evidence="2" type="ORF">Lalb_Chr12g0198171</name>
</gene>
<keyword evidence="3" id="KW-1185">Reference proteome</keyword>
<sequence>MCLQLSIWSIRVLLHLAQLDYGSPTKEIILEQGLRQCDPLSPFLILIVVEGLNELMRQTIAKGTFTLYKVGLDEVGISLLQFAEY</sequence>
<dbReference type="Proteomes" id="UP000447434">
    <property type="component" value="Chromosome 12"/>
</dbReference>
<evidence type="ECO:0000313" key="2">
    <source>
        <dbReference type="EMBL" id="KAE9602305.1"/>
    </source>
</evidence>
<name>A0A6A4PL84_LUPAL</name>